<evidence type="ECO:0000256" key="10">
    <source>
        <dbReference type="ARBA" id="ARBA00043193"/>
    </source>
</evidence>
<dbReference type="PANTHER" id="PTHR16222">
    <property type="entry name" value="ADP-RIBOSYLGLYCOHYDROLASE"/>
    <property type="match status" value="1"/>
</dbReference>
<reference evidence="13" key="1">
    <citation type="submission" date="2021-02" db="EMBL/GenBank/DDBJ databases">
        <authorList>
            <person name="Dougan E. K."/>
            <person name="Rhodes N."/>
            <person name="Thang M."/>
            <person name="Chan C."/>
        </authorList>
    </citation>
    <scope>NUCLEOTIDE SEQUENCE</scope>
</reference>
<protein>
    <recommendedName>
        <fullName evidence="4">ADP-ribosylhydrolase ARH3</fullName>
        <ecNumber evidence="2">3.2.1.143</ecNumber>
    </recommendedName>
    <alternativeName>
        <fullName evidence="5">ADP-ribose glycohydrolase ARH3</fullName>
    </alternativeName>
    <alternativeName>
        <fullName evidence="6">ADP-ribosylhydrolase 3</fullName>
    </alternativeName>
    <alternativeName>
        <fullName evidence="9">O-acetyl-ADP-ribose deacetylase ARH3</fullName>
    </alternativeName>
    <alternativeName>
        <fullName evidence="10">Poly(ADP-ribose) glycohydrolase ARH3</fullName>
    </alternativeName>
    <alternativeName>
        <fullName evidence="8">[Protein ADP-ribosylarginine] hydrolase-like protein 2</fullName>
    </alternativeName>
    <alternativeName>
        <fullName evidence="7">[Protein ADP-ribosylserine] hydrolase</fullName>
    </alternativeName>
</protein>
<gene>
    <name evidence="13" type="primary">ADPRHL2</name>
    <name evidence="13" type="ORF">SNAT2548_LOCUS4935</name>
</gene>
<dbReference type="OrthoDB" id="2021138at2759"/>
<dbReference type="GO" id="GO:0046872">
    <property type="term" value="F:metal ion binding"/>
    <property type="evidence" value="ECO:0007669"/>
    <property type="project" value="UniProtKB-KW"/>
</dbReference>
<keyword evidence="12" id="KW-0479">Metal-binding</keyword>
<comment type="catalytic activity">
    <reaction evidence="11">
        <text>alpha-NAD(+) + H2O = ADP-D-ribose + nicotinamide + H(+)</text>
        <dbReference type="Rhea" id="RHEA:68792"/>
        <dbReference type="ChEBI" id="CHEBI:15377"/>
        <dbReference type="ChEBI" id="CHEBI:15378"/>
        <dbReference type="ChEBI" id="CHEBI:17154"/>
        <dbReference type="ChEBI" id="CHEBI:57967"/>
        <dbReference type="ChEBI" id="CHEBI:77017"/>
    </reaction>
</comment>
<keyword evidence="12" id="KW-0460">Magnesium</keyword>
<evidence type="ECO:0000256" key="11">
    <source>
        <dbReference type="ARBA" id="ARBA00049015"/>
    </source>
</evidence>
<feature type="binding site" evidence="12">
    <location>
        <position position="448"/>
    </location>
    <ligand>
        <name>Mg(2+)</name>
        <dbReference type="ChEBI" id="CHEBI:18420"/>
        <label>1</label>
    </ligand>
</feature>
<evidence type="ECO:0000256" key="6">
    <source>
        <dbReference type="ARBA" id="ARBA00042471"/>
    </source>
</evidence>
<dbReference type="Pfam" id="PF03747">
    <property type="entry name" value="ADP_ribosyl_GH"/>
    <property type="match status" value="2"/>
</dbReference>
<comment type="similarity">
    <text evidence="1">Belongs to the ADP-ribosylglycohydrolase family.</text>
</comment>
<accession>A0A812IQD8</accession>
<evidence type="ECO:0000313" key="14">
    <source>
        <dbReference type="Proteomes" id="UP000604046"/>
    </source>
</evidence>
<evidence type="ECO:0000256" key="1">
    <source>
        <dbReference type="ARBA" id="ARBA00010702"/>
    </source>
</evidence>
<dbReference type="GO" id="GO:0004649">
    <property type="term" value="F:poly(ADP-ribose) glycohydrolase activity"/>
    <property type="evidence" value="ECO:0007669"/>
    <property type="project" value="UniProtKB-EC"/>
</dbReference>
<evidence type="ECO:0000256" key="12">
    <source>
        <dbReference type="PIRSR" id="PIRSR605502-1"/>
    </source>
</evidence>
<evidence type="ECO:0000256" key="8">
    <source>
        <dbReference type="ARBA" id="ARBA00042850"/>
    </source>
</evidence>
<sequence length="464" mass="51289">MNHAARVNQAAWTCLVRAAEEIERGILKPGQWTDDTSMALCLADSLCVCGHLDGSDLRKRFWCWHAEAMNTPWRLDLERKKRTSFGLGYNIAKSLIALHPDAPIDPEYVNPGSSEPACKQIPRQSDQTFEMEAVVTGDSGNGGLMRLAPVPWMQACAVTPFVSPLLLMNVFFLVDCSILVFELYSSRLIQHGPSSASLRAHRPCVRTVKACQSCAAPVELTWIQVVIFYNQPGQIEDWHLCTVPREREHLKRPLPSSAHSRIKPTQTWVVPGDIGADLLCACCPPQEHSVSFEKDALDAAARSSLATHPGTLATETARYLAFLLHSAINREDELSAREFFIQQSAVYAAHLDKRLEADPECQADLREIQALATSSKDGVTERCWNWQEPTLELLQTFRARGEKYNGHPVSRCYAGSYCMDGLAMALHAVASTENFHRAVEKAVNFLGDADTVGAIAGSGFVSRP</sequence>
<dbReference type="SUPFAM" id="SSF101478">
    <property type="entry name" value="ADP-ribosylglycohydrolase"/>
    <property type="match status" value="2"/>
</dbReference>
<comment type="caution">
    <text evidence="13">The sequence shown here is derived from an EMBL/GenBank/DDBJ whole genome shotgun (WGS) entry which is preliminary data.</text>
</comment>
<evidence type="ECO:0000313" key="13">
    <source>
        <dbReference type="EMBL" id="CAE7041908.1"/>
    </source>
</evidence>
<evidence type="ECO:0000256" key="2">
    <source>
        <dbReference type="ARBA" id="ARBA00012255"/>
    </source>
</evidence>
<dbReference type="PANTHER" id="PTHR16222:SF24">
    <property type="entry name" value="ADP-RIBOSYLHYDROLASE ARH3"/>
    <property type="match status" value="1"/>
</dbReference>
<name>A0A812IQD8_9DINO</name>
<dbReference type="InterPro" id="IPR050792">
    <property type="entry name" value="ADP-ribosylglycohydrolase"/>
</dbReference>
<feature type="binding site" evidence="12">
    <location>
        <position position="450"/>
    </location>
    <ligand>
        <name>Mg(2+)</name>
        <dbReference type="ChEBI" id="CHEBI:18420"/>
        <label>1</label>
    </ligand>
</feature>
<dbReference type="InterPro" id="IPR036705">
    <property type="entry name" value="Ribosyl_crysJ1_sf"/>
</dbReference>
<dbReference type="Proteomes" id="UP000604046">
    <property type="component" value="Unassembled WGS sequence"/>
</dbReference>
<dbReference type="AlphaFoldDB" id="A0A812IQD8"/>
<evidence type="ECO:0000256" key="4">
    <source>
        <dbReference type="ARBA" id="ARBA00041057"/>
    </source>
</evidence>
<organism evidence="13 14">
    <name type="scientific">Symbiodinium natans</name>
    <dbReference type="NCBI Taxonomy" id="878477"/>
    <lineage>
        <taxon>Eukaryota</taxon>
        <taxon>Sar</taxon>
        <taxon>Alveolata</taxon>
        <taxon>Dinophyceae</taxon>
        <taxon>Suessiales</taxon>
        <taxon>Symbiodiniaceae</taxon>
        <taxon>Symbiodinium</taxon>
    </lineage>
</organism>
<evidence type="ECO:0000256" key="9">
    <source>
        <dbReference type="ARBA" id="ARBA00043187"/>
    </source>
</evidence>
<evidence type="ECO:0000256" key="7">
    <source>
        <dbReference type="ARBA" id="ARBA00042722"/>
    </source>
</evidence>
<evidence type="ECO:0000256" key="3">
    <source>
        <dbReference type="ARBA" id="ARBA00022801"/>
    </source>
</evidence>
<dbReference type="EC" id="3.2.1.143" evidence="2"/>
<dbReference type="EMBL" id="CAJNDS010000307">
    <property type="protein sequence ID" value="CAE7041908.1"/>
    <property type="molecule type" value="Genomic_DNA"/>
</dbReference>
<feature type="binding site" evidence="12">
    <location>
        <position position="451"/>
    </location>
    <ligand>
        <name>Mg(2+)</name>
        <dbReference type="ChEBI" id="CHEBI:18420"/>
        <label>1</label>
    </ligand>
</feature>
<dbReference type="Gene3D" id="1.10.4080.10">
    <property type="entry name" value="ADP-ribosylation/Crystallin J1"/>
    <property type="match status" value="2"/>
</dbReference>
<proteinExistence type="inferred from homology"/>
<evidence type="ECO:0000256" key="5">
    <source>
        <dbReference type="ARBA" id="ARBA00042398"/>
    </source>
</evidence>
<keyword evidence="14" id="KW-1185">Reference proteome</keyword>
<keyword evidence="3" id="KW-0378">Hydrolase</keyword>
<comment type="cofactor">
    <cofactor evidence="12">
        <name>Mg(2+)</name>
        <dbReference type="ChEBI" id="CHEBI:18420"/>
    </cofactor>
    <text evidence="12">Binds 2 magnesium ions per subunit.</text>
</comment>
<dbReference type="InterPro" id="IPR005502">
    <property type="entry name" value="Ribosyl_crysJ1"/>
</dbReference>